<organism evidence="1 2">
    <name type="scientific">Prorocentrum cordatum</name>
    <dbReference type="NCBI Taxonomy" id="2364126"/>
    <lineage>
        <taxon>Eukaryota</taxon>
        <taxon>Sar</taxon>
        <taxon>Alveolata</taxon>
        <taxon>Dinophyceae</taxon>
        <taxon>Prorocentrales</taxon>
        <taxon>Prorocentraceae</taxon>
        <taxon>Prorocentrum</taxon>
    </lineage>
</organism>
<comment type="caution">
    <text evidence="1">The sequence shown here is derived from an EMBL/GenBank/DDBJ whole genome shotgun (WGS) entry which is preliminary data.</text>
</comment>
<reference evidence="1" key="1">
    <citation type="submission" date="2023-10" db="EMBL/GenBank/DDBJ databases">
        <authorList>
            <person name="Chen Y."/>
            <person name="Shah S."/>
            <person name="Dougan E. K."/>
            <person name="Thang M."/>
            <person name="Chan C."/>
        </authorList>
    </citation>
    <scope>NUCLEOTIDE SEQUENCE [LARGE SCALE GENOMIC DNA]</scope>
</reference>
<feature type="non-terminal residue" evidence="1">
    <location>
        <position position="79"/>
    </location>
</feature>
<keyword evidence="2" id="KW-1185">Reference proteome</keyword>
<dbReference type="Proteomes" id="UP001189429">
    <property type="component" value="Unassembled WGS sequence"/>
</dbReference>
<protein>
    <submittedName>
        <fullName evidence="1">Uncharacterized protein</fullName>
    </submittedName>
</protein>
<dbReference type="EMBL" id="CAUYUJ010018981">
    <property type="protein sequence ID" value="CAK0887735.1"/>
    <property type="molecule type" value="Genomic_DNA"/>
</dbReference>
<proteinExistence type="predicted"/>
<gene>
    <name evidence="1" type="ORF">PCOR1329_LOCUS68709</name>
</gene>
<name>A0ABN9WQC3_9DINO</name>
<evidence type="ECO:0000313" key="2">
    <source>
        <dbReference type="Proteomes" id="UP001189429"/>
    </source>
</evidence>
<evidence type="ECO:0000313" key="1">
    <source>
        <dbReference type="EMBL" id="CAK0887735.1"/>
    </source>
</evidence>
<accession>A0ABN9WQC3</accession>
<sequence>MAGAARVAAGALEKETIADAQEAQTAVAQALTVLREFYKKAGEATALLQEVQHPTPPPIFDRPYRGMGDMAGGVVGMLE</sequence>